<organism evidence="1 2">
    <name type="scientific">Quercus rubra</name>
    <name type="common">Northern red oak</name>
    <name type="synonym">Quercus borealis</name>
    <dbReference type="NCBI Taxonomy" id="3512"/>
    <lineage>
        <taxon>Eukaryota</taxon>
        <taxon>Viridiplantae</taxon>
        <taxon>Streptophyta</taxon>
        <taxon>Embryophyta</taxon>
        <taxon>Tracheophyta</taxon>
        <taxon>Spermatophyta</taxon>
        <taxon>Magnoliopsida</taxon>
        <taxon>eudicotyledons</taxon>
        <taxon>Gunneridae</taxon>
        <taxon>Pentapetalae</taxon>
        <taxon>rosids</taxon>
        <taxon>fabids</taxon>
        <taxon>Fagales</taxon>
        <taxon>Fagaceae</taxon>
        <taxon>Quercus</taxon>
    </lineage>
</organism>
<dbReference type="AlphaFoldDB" id="A0AAN7JF72"/>
<name>A0AAN7JF72_QUERU</name>
<protein>
    <submittedName>
        <fullName evidence="1">Uncharacterized protein</fullName>
    </submittedName>
</protein>
<accession>A0AAN7JF72</accession>
<dbReference type="EMBL" id="JAXUIC010000001">
    <property type="protein sequence ID" value="KAK4608622.1"/>
    <property type="molecule type" value="Genomic_DNA"/>
</dbReference>
<comment type="caution">
    <text evidence="1">The sequence shown here is derived from an EMBL/GenBank/DDBJ whole genome shotgun (WGS) entry which is preliminary data.</text>
</comment>
<evidence type="ECO:0000313" key="1">
    <source>
        <dbReference type="EMBL" id="KAK4608622.1"/>
    </source>
</evidence>
<gene>
    <name evidence="1" type="ORF">RGQ29_002151</name>
</gene>
<dbReference type="Proteomes" id="UP001324115">
    <property type="component" value="Unassembled WGS sequence"/>
</dbReference>
<keyword evidence="2" id="KW-1185">Reference proteome</keyword>
<sequence length="57" mass="6397">MKDRVVFQQLHIICYSFFSSGWRTNLAQFISSNLIGKAAKASALGQDGDEYDLIKTI</sequence>
<evidence type="ECO:0000313" key="2">
    <source>
        <dbReference type="Proteomes" id="UP001324115"/>
    </source>
</evidence>
<reference evidence="1 2" key="1">
    <citation type="journal article" date="2023" name="G3 (Bethesda)">
        <title>A haplotype-resolved chromosome-scale genome for Quercus rubra L. provides insights into the genetics of adaptive traits for red oak species.</title>
        <authorList>
            <person name="Kapoor B."/>
            <person name="Jenkins J."/>
            <person name="Schmutz J."/>
            <person name="Zhebentyayeva T."/>
            <person name="Kuelheim C."/>
            <person name="Coggeshall M."/>
            <person name="Heim C."/>
            <person name="Lasky J.R."/>
            <person name="Leites L."/>
            <person name="Islam-Faridi N."/>
            <person name="Romero-Severson J."/>
            <person name="DeLeo V.L."/>
            <person name="Lucas S.M."/>
            <person name="Lazic D."/>
            <person name="Gailing O."/>
            <person name="Carlson J."/>
            <person name="Staton M."/>
        </authorList>
    </citation>
    <scope>NUCLEOTIDE SEQUENCE [LARGE SCALE GENOMIC DNA]</scope>
    <source>
        <strain evidence="1">Pseudo-F2</strain>
    </source>
</reference>
<proteinExistence type="predicted"/>